<proteinExistence type="inferred from homology"/>
<dbReference type="InterPro" id="IPR002569">
    <property type="entry name" value="Met_Sox_Rdtase_MsrA_dom"/>
</dbReference>
<dbReference type="Proteomes" id="UP000051999">
    <property type="component" value="Unassembled WGS sequence"/>
</dbReference>
<evidence type="ECO:0000313" key="8">
    <source>
        <dbReference type="Proteomes" id="UP000051999"/>
    </source>
</evidence>
<feature type="active site" evidence="5">
    <location>
        <position position="12"/>
    </location>
</feature>
<dbReference type="HAMAP" id="MF_01401">
    <property type="entry name" value="MsrA"/>
    <property type="match status" value="1"/>
</dbReference>
<evidence type="ECO:0000313" key="7">
    <source>
        <dbReference type="EMBL" id="KRL57222.1"/>
    </source>
</evidence>
<comment type="similarity">
    <text evidence="1 5">Belongs to the MsrA Met sulfoxide reductase family.</text>
</comment>
<dbReference type="PATRIC" id="fig|1114972.6.peg.231"/>
<evidence type="ECO:0000256" key="4">
    <source>
        <dbReference type="ARBA" id="ARBA00048782"/>
    </source>
</evidence>
<accession>A0A0R1RKD5</accession>
<dbReference type="OrthoDB" id="4174719at2"/>
<gene>
    <name evidence="5" type="primary">msrA</name>
    <name evidence="7" type="ORF">FD35_GL000230</name>
</gene>
<dbReference type="SUPFAM" id="SSF55068">
    <property type="entry name" value="Peptide methionine sulfoxide reductase"/>
    <property type="match status" value="1"/>
</dbReference>
<organism evidence="7 8">
    <name type="scientific">Furfurilactobacillus rossiae DSM 15814</name>
    <dbReference type="NCBI Taxonomy" id="1114972"/>
    <lineage>
        <taxon>Bacteria</taxon>
        <taxon>Bacillati</taxon>
        <taxon>Bacillota</taxon>
        <taxon>Bacilli</taxon>
        <taxon>Lactobacillales</taxon>
        <taxon>Lactobacillaceae</taxon>
        <taxon>Furfurilactobacillus</taxon>
    </lineage>
</organism>
<evidence type="ECO:0000256" key="1">
    <source>
        <dbReference type="ARBA" id="ARBA00005591"/>
    </source>
</evidence>
<keyword evidence="2 5" id="KW-0560">Oxidoreductase</keyword>
<comment type="catalytic activity">
    <reaction evidence="3 5">
        <text>L-methionyl-[protein] + [thioredoxin]-disulfide + H2O = L-methionyl-(S)-S-oxide-[protein] + [thioredoxin]-dithiol</text>
        <dbReference type="Rhea" id="RHEA:14217"/>
        <dbReference type="Rhea" id="RHEA-COMP:10698"/>
        <dbReference type="Rhea" id="RHEA-COMP:10700"/>
        <dbReference type="Rhea" id="RHEA-COMP:12313"/>
        <dbReference type="Rhea" id="RHEA-COMP:12315"/>
        <dbReference type="ChEBI" id="CHEBI:15377"/>
        <dbReference type="ChEBI" id="CHEBI:16044"/>
        <dbReference type="ChEBI" id="CHEBI:29950"/>
        <dbReference type="ChEBI" id="CHEBI:44120"/>
        <dbReference type="ChEBI" id="CHEBI:50058"/>
        <dbReference type="EC" id="1.8.4.11"/>
    </reaction>
</comment>
<comment type="function">
    <text evidence="5">Has an important function as a repair enzyme for proteins that have been inactivated by oxidation. Catalyzes the reversible oxidation-reduction of methionine sulfoxide in proteins to methionine.</text>
</comment>
<dbReference type="Pfam" id="PF01625">
    <property type="entry name" value="PMSR"/>
    <property type="match status" value="1"/>
</dbReference>
<dbReference type="STRING" id="1114972.FD35_GL000230"/>
<dbReference type="PANTHER" id="PTHR43774:SF1">
    <property type="entry name" value="PEPTIDE METHIONINE SULFOXIDE REDUCTASE MSRA 2"/>
    <property type="match status" value="1"/>
</dbReference>
<keyword evidence="8" id="KW-1185">Reference proteome</keyword>
<dbReference type="GO" id="GO:0033744">
    <property type="term" value="F:L-methionine:thioredoxin-disulfide S-oxidoreductase activity"/>
    <property type="evidence" value="ECO:0007669"/>
    <property type="project" value="RHEA"/>
</dbReference>
<evidence type="ECO:0000259" key="6">
    <source>
        <dbReference type="Pfam" id="PF01625"/>
    </source>
</evidence>
<evidence type="ECO:0000256" key="2">
    <source>
        <dbReference type="ARBA" id="ARBA00023002"/>
    </source>
</evidence>
<dbReference type="InterPro" id="IPR036509">
    <property type="entry name" value="Met_Sox_Rdtase_MsrA_sf"/>
</dbReference>
<reference evidence="7 8" key="1">
    <citation type="journal article" date="2015" name="Genome Announc.">
        <title>Expanding the biotechnology potential of lactobacilli through comparative genomics of 213 strains and associated genera.</title>
        <authorList>
            <person name="Sun Z."/>
            <person name="Harris H.M."/>
            <person name="McCann A."/>
            <person name="Guo C."/>
            <person name="Argimon S."/>
            <person name="Zhang W."/>
            <person name="Yang X."/>
            <person name="Jeffery I.B."/>
            <person name="Cooney J.C."/>
            <person name="Kagawa T.F."/>
            <person name="Liu W."/>
            <person name="Song Y."/>
            <person name="Salvetti E."/>
            <person name="Wrobel A."/>
            <person name="Rasinkangas P."/>
            <person name="Parkhill J."/>
            <person name="Rea M.C."/>
            <person name="O'Sullivan O."/>
            <person name="Ritari J."/>
            <person name="Douillard F.P."/>
            <person name="Paul Ross R."/>
            <person name="Yang R."/>
            <person name="Briner A.E."/>
            <person name="Felis G.E."/>
            <person name="de Vos W.M."/>
            <person name="Barrangou R."/>
            <person name="Klaenhammer T.R."/>
            <person name="Caufield P.W."/>
            <person name="Cui Y."/>
            <person name="Zhang H."/>
            <person name="O'Toole P.W."/>
        </authorList>
    </citation>
    <scope>NUCLEOTIDE SEQUENCE [LARGE SCALE GENOMIC DNA]</scope>
    <source>
        <strain evidence="7 8">DSM 15814</strain>
    </source>
</reference>
<dbReference type="RefSeq" id="WP_017261877.1">
    <property type="nucleotide sequence ID" value="NZ_AUAW01000001.1"/>
</dbReference>
<comment type="catalytic activity">
    <reaction evidence="4 5">
        <text>[thioredoxin]-disulfide + L-methionine + H2O = L-methionine (S)-S-oxide + [thioredoxin]-dithiol</text>
        <dbReference type="Rhea" id="RHEA:19993"/>
        <dbReference type="Rhea" id="RHEA-COMP:10698"/>
        <dbReference type="Rhea" id="RHEA-COMP:10700"/>
        <dbReference type="ChEBI" id="CHEBI:15377"/>
        <dbReference type="ChEBI" id="CHEBI:29950"/>
        <dbReference type="ChEBI" id="CHEBI:50058"/>
        <dbReference type="ChEBI" id="CHEBI:57844"/>
        <dbReference type="ChEBI" id="CHEBI:58772"/>
        <dbReference type="EC" id="1.8.4.11"/>
    </reaction>
</comment>
<dbReference type="EC" id="1.8.4.11" evidence="5"/>
<comment type="caution">
    <text evidence="7">The sequence shown here is derived from an EMBL/GenBank/DDBJ whole genome shotgun (WGS) entry which is preliminary data.</text>
</comment>
<protein>
    <recommendedName>
        <fullName evidence="5">Peptide methionine sulfoxide reductase MsrA</fullName>
        <shortName evidence="5">Protein-methionine-S-oxide reductase</shortName>
        <ecNumber evidence="5">1.8.4.11</ecNumber>
    </recommendedName>
    <alternativeName>
        <fullName evidence="5">Peptide-methionine (S)-S-oxide reductase</fullName>
        <shortName evidence="5">Peptide Met(O) reductase</shortName>
    </alternativeName>
</protein>
<feature type="domain" description="Peptide methionine sulphoxide reductase MsrA" evidence="6">
    <location>
        <begin position="5"/>
        <end position="156"/>
    </location>
</feature>
<dbReference type="eggNOG" id="COG0225">
    <property type="taxonomic scope" value="Bacteria"/>
</dbReference>
<dbReference type="AlphaFoldDB" id="A0A0R1RKD5"/>
<dbReference type="PANTHER" id="PTHR43774">
    <property type="entry name" value="PEPTIDE METHIONINE SULFOXIDE REDUCTASE"/>
    <property type="match status" value="1"/>
</dbReference>
<sequence>MAEETAIFAGGCFWCMVKPFETVAGINKVVSGYTGGHVPNPTYEQVCSHTTGHTEAVKIWFDPEVMSYDKLVQIYWQQTDPTDAMGQFQDRGDSYRPVIFVKDETQRRIAEASKKALAESGRFDAPIVTQIEDAKPFYPAEDYHQDFYKKNPLRYAMQESGGREAFIDKKWKTAEPTSKTTD</sequence>
<name>A0A0R1RKD5_9LACO</name>
<evidence type="ECO:0000256" key="3">
    <source>
        <dbReference type="ARBA" id="ARBA00047806"/>
    </source>
</evidence>
<dbReference type="Gene3D" id="3.30.1060.10">
    <property type="entry name" value="Peptide methionine sulphoxide reductase MsrA"/>
    <property type="match status" value="1"/>
</dbReference>
<evidence type="ECO:0000256" key="5">
    <source>
        <dbReference type="HAMAP-Rule" id="MF_01401"/>
    </source>
</evidence>
<dbReference type="GO" id="GO:0008113">
    <property type="term" value="F:peptide-methionine (S)-S-oxide reductase activity"/>
    <property type="evidence" value="ECO:0007669"/>
    <property type="project" value="UniProtKB-UniRule"/>
</dbReference>
<dbReference type="EMBL" id="AZFF01000001">
    <property type="protein sequence ID" value="KRL57222.1"/>
    <property type="molecule type" value="Genomic_DNA"/>
</dbReference>
<dbReference type="NCBIfam" id="TIGR00401">
    <property type="entry name" value="msrA"/>
    <property type="match status" value="1"/>
</dbReference>